<sequence>MLRFILLFSVALFSVGAFASGAGMAGMQAARILVSAYSHGHAKVRRLMPGPKGLMEIVYTLHGKTEYGWMTEDGQGFIPASTCVVDFYGPGVGDDLCDTVRYYHGHWRHIYKNARMTYESHHPSSR</sequence>
<accession>A0A2I1DID2</accession>
<dbReference type="OrthoDB" id="3212934at2"/>
<comment type="caution">
    <text evidence="2">The sequence shown here is derived from an EMBL/GenBank/DDBJ whole genome shotgun (WGS) entry which is preliminary data.</text>
</comment>
<dbReference type="AlphaFoldDB" id="A0A2I1DID2"/>
<dbReference type="Proteomes" id="UP000234329">
    <property type="component" value="Unassembled WGS sequence"/>
</dbReference>
<name>A0A2I1DID2_9PROT</name>
<evidence type="ECO:0000256" key="1">
    <source>
        <dbReference type="SAM" id="SignalP"/>
    </source>
</evidence>
<dbReference type="InParanoid" id="A0A2I1DID2"/>
<keyword evidence="3" id="KW-1185">Reference proteome</keyword>
<protein>
    <submittedName>
        <fullName evidence="2">Uncharacterized protein</fullName>
    </submittedName>
</protein>
<reference evidence="2 3" key="1">
    <citation type="submission" date="2017-03" db="EMBL/GenBank/DDBJ databases">
        <title>Draft genime sequence of the acidophilic sulfur-oxidizing bacterium Acidithiobacillus sp. SH, isolated from seawater.</title>
        <authorList>
            <person name="Sharmin S."/>
            <person name="Tokuhisa M."/>
            <person name="Kanao T."/>
            <person name="Kamimura K."/>
        </authorList>
    </citation>
    <scope>NUCLEOTIDE SEQUENCE [LARGE SCALE GENOMIC DNA]</scope>
    <source>
        <strain evidence="2 3">SH</strain>
    </source>
</reference>
<feature type="chain" id="PRO_5014186362" evidence="1">
    <location>
        <begin position="20"/>
        <end position="126"/>
    </location>
</feature>
<proteinExistence type="predicted"/>
<gene>
    <name evidence="2" type="ORF">B1757_13600</name>
</gene>
<dbReference type="EMBL" id="MXAV01000053">
    <property type="protein sequence ID" value="PKY09634.1"/>
    <property type="molecule type" value="Genomic_DNA"/>
</dbReference>
<keyword evidence="1" id="KW-0732">Signal</keyword>
<evidence type="ECO:0000313" key="3">
    <source>
        <dbReference type="Proteomes" id="UP000234329"/>
    </source>
</evidence>
<dbReference type="RefSeq" id="WP_101538844.1">
    <property type="nucleotide sequence ID" value="NZ_MXAV01000053.1"/>
</dbReference>
<evidence type="ECO:0000313" key="2">
    <source>
        <dbReference type="EMBL" id="PKY09634.1"/>
    </source>
</evidence>
<feature type="signal peptide" evidence="1">
    <location>
        <begin position="1"/>
        <end position="19"/>
    </location>
</feature>
<organism evidence="2 3">
    <name type="scientific">Acidithiobacillus marinus</name>
    <dbReference type="NCBI Taxonomy" id="187490"/>
    <lineage>
        <taxon>Bacteria</taxon>
        <taxon>Pseudomonadati</taxon>
        <taxon>Pseudomonadota</taxon>
        <taxon>Acidithiobacillia</taxon>
        <taxon>Acidithiobacillales</taxon>
        <taxon>Acidithiobacillaceae</taxon>
        <taxon>Acidithiobacillus</taxon>
    </lineage>
</organism>